<keyword evidence="5 8" id="KW-1133">Transmembrane helix</keyword>
<dbReference type="SUPFAM" id="SSF103481">
    <property type="entry name" value="Multidrug resistance efflux transporter EmrE"/>
    <property type="match status" value="2"/>
</dbReference>
<feature type="domain" description="EamA" evidence="9">
    <location>
        <begin position="3"/>
        <end position="135"/>
    </location>
</feature>
<comment type="similarity">
    <text evidence="2">Belongs to the drug/metabolite transporter (DMT) superfamily. 10 TMS drug/metabolite exporter (DME) (TC 2.A.7.3) family.</text>
</comment>
<dbReference type="InterPro" id="IPR000620">
    <property type="entry name" value="EamA_dom"/>
</dbReference>
<evidence type="ECO:0000256" key="8">
    <source>
        <dbReference type="SAM" id="Phobius"/>
    </source>
</evidence>
<evidence type="ECO:0000313" key="11">
    <source>
        <dbReference type="Proteomes" id="UP000224974"/>
    </source>
</evidence>
<feature type="transmembrane region" description="Helical" evidence="8">
    <location>
        <begin position="30"/>
        <end position="49"/>
    </location>
</feature>
<dbReference type="InterPro" id="IPR050638">
    <property type="entry name" value="AA-Vitamin_Transporters"/>
</dbReference>
<reference evidence="11" key="1">
    <citation type="submission" date="2017-09" db="EMBL/GenBank/DDBJ databases">
        <title>FDA dAtabase for Regulatory Grade micrObial Sequences (FDA-ARGOS): Supporting development and validation of Infectious Disease Dx tests.</title>
        <authorList>
            <person name="Minogue T."/>
            <person name="Wolcott M."/>
            <person name="Wasieloski L."/>
            <person name="Aguilar W."/>
            <person name="Moore D."/>
            <person name="Tallon L."/>
            <person name="Sadzewicz L."/>
            <person name="Ott S."/>
            <person name="Zhao X."/>
            <person name="Nagaraj S."/>
            <person name="Vavikolanu K."/>
            <person name="Aluvathingal J."/>
            <person name="Nadendla S."/>
            <person name="Sichtig H."/>
        </authorList>
    </citation>
    <scope>NUCLEOTIDE SEQUENCE [LARGE SCALE GENOMIC DNA]</scope>
    <source>
        <strain evidence="11">FDAARGOS_387</strain>
    </source>
</reference>
<keyword evidence="6 8" id="KW-0472">Membrane</keyword>
<comment type="subcellular location">
    <subcellularLocation>
        <location evidence="1">Cell membrane</location>
        <topology evidence="1">Multi-pass membrane protein</topology>
    </subcellularLocation>
</comment>
<dbReference type="Pfam" id="PF00892">
    <property type="entry name" value="EamA"/>
    <property type="match status" value="2"/>
</dbReference>
<feature type="transmembrane region" description="Helical" evidence="8">
    <location>
        <begin position="156"/>
        <end position="173"/>
    </location>
</feature>
<feature type="transmembrane region" description="Helical" evidence="8">
    <location>
        <begin position="93"/>
        <end position="112"/>
    </location>
</feature>
<sequence length="305" mass="33918">MNYIFLFLAAVFWGGNYVVGRILVEDTNPFLLSALRWLFTAILLTMIYHKQLRTNLTLIIGSLRTIACLSILGQVLFPLTLYIGLQYTTSLNAAVYMSATPCVVLVINRLVFNDSVTKANIFGVIISTVGVLYLLFKGNFLDLEQLADNINQGDFWAIASALSWAFYCSFLRTKDRRISGYAFVTSSSIIGALILIPAAIGYYLTFDMPPLVVNISQLANNPNFLLGLAYLVVFPSWLSYLFWHKGIMALGATRGEIFTHVIPLSGGIMSIIFLGAPVSYYHLVSALFILCGIYLCSVKRPLRSR</sequence>
<dbReference type="GO" id="GO:0005886">
    <property type="term" value="C:plasma membrane"/>
    <property type="evidence" value="ECO:0007669"/>
    <property type="project" value="UniProtKB-SubCell"/>
</dbReference>
<feature type="transmembrane region" description="Helical" evidence="8">
    <location>
        <begin position="180"/>
        <end position="204"/>
    </location>
</feature>
<evidence type="ECO:0000256" key="6">
    <source>
        <dbReference type="ARBA" id="ARBA00023136"/>
    </source>
</evidence>
<dbReference type="STRING" id="1111728.GCA_000427805_04235"/>
<name>A0A2C6C234_9GAMM</name>
<evidence type="ECO:0000256" key="1">
    <source>
        <dbReference type="ARBA" id="ARBA00004651"/>
    </source>
</evidence>
<feature type="transmembrane region" description="Helical" evidence="8">
    <location>
        <begin position="119"/>
        <end position="136"/>
    </location>
</feature>
<feature type="transmembrane region" description="Helical" evidence="8">
    <location>
        <begin position="56"/>
        <end position="81"/>
    </location>
</feature>
<dbReference type="PANTHER" id="PTHR32322">
    <property type="entry name" value="INNER MEMBRANE TRANSPORTER"/>
    <property type="match status" value="1"/>
</dbReference>
<evidence type="ECO:0000256" key="4">
    <source>
        <dbReference type="ARBA" id="ARBA00022692"/>
    </source>
</evidence>
<accession>A0A2C6C234</accession>
<dbReference type="PANTHER" id="PTHR32322:SF18">
    <property type="entry name" value="S-ADENOSYLMETHIONINE_S-ADENOSYLHOMOCYSTEINE TRANSPORTER"/>
    <property type="match status" value="1"/>
</dbReference>
<evidence type="ECO:0000256" key="2">
    <source>
        <dbReference type="ARBA" id="ARBA00009853"/>
    </source>
</evidence>
<dbReference type="InterPro" id="IPR037185">
    <property type="entry name" value="EmrE-like"/>
</dbReference>
<feature type="transmembrane region" description="Helical" evidence="8">
    <location>
        <begin position="224"/>
        <end position="243"/>
    </location>
</feature>
<evidence type="ECO:0000256" key="7">
    <source>
        <dbReference type="ARBA" id="ARBA00040595"/>
    </source>
</evidence>
<feature type="transmembrane region" description="Helical" evidence="8">
    <location>
        <begin position="255"/>
        <end position="274"/>
    </location>
</feature>
<protein>
    <recommendedName>
        <fullName evidence="7">Threonine/homoserine exporter RhtA</fullName>
    </recommendedName>
</protein>
<evidence type="ECO:0000313" key="10">
    <source>
        <dbReference type="EMBL" id="PHI30410.1"/>
    </source>
</evidence>
<evidence type="ECO:0000256" key="3">
    <source>
        <dbReference type="ARBA" id="ARBA00022475"/>
    </source>
</evidence>
<feature type="transmembrane region" description="Helical" evidence="8">
    <location>
        <begin position="280"/>
        <end position="298"/>
    </location>
</feature>
<keyword evidence="4 8" id="KW-0812">Transmembrane</keyword>
<dbReference type="RefSeq" id="WP_029093658.1">
    <property type="nucleotide sequence ID" value="NZ_PDDX01000001.1"/>
</dbReference>
<dbReference type="AlphaFoldDB" id="A0A2C6C234"/>
<dbReference type="Proteomes" id="UP000224974">
    <property type="component" value="Unassembled WGS sequence"/>
</dbReference>
<proteinExistence type="inferred from homology"/>
<organism evidence="10 11">
    <name type="scientific">Budvicia aquatica</name>
    <dbReference type="NCBI Taxonomy" id="82979"/>
    <lineage>
        <taxon>Bacteria</taxon>
        <taxon>Pseudomonadati</taxon>
        <taxon>Pseudomonadota</taxon>
        <taxon>Gammaproteobacteria</taxon>
        <taxon>Enterobacterales</taxon>
        <taxon>Budviciaceae</taxon>
        <taxon>Budvicia</taxon>
    </lineage>
</organism>
<dbReference type="OrthoDB" id="4167046at2"/>
<evidence type="ECO:0000256" key="5">
    <source>
        <dbReference type="ARBA" id="ARBA00022989"/>
    </source>
</evidence>
<dbReference type="EMBL" id="PDDX01000001">
    <property type="protein sequence ID" value="PHI30410.1"/>
    <property type="molecule type" value="Genomic_DNA"/>
</dbReference>
<comment type="caution">
    <text evidence="10">The sequence shown here is derived from an EMBL/GenBank/DDBJ whole genome shotgun (WGS) entry which is preliminary data.</text>
</comment>
<keyword evidence="11" id="KW-1185">Reference proteome</keyword>
<evidence type="ECO:0000259" key="9">
    <source>
        <dbReference type="Pfam" id="PF00892"/>
    </source>
</evidence>
<gene>
    <name evidence="10" type="ORF">CRN84_14225</name>
</gene>
<feature type="domain" description="EamA" evidence="9">
    <location>
        <begin position="153"/>
        <end position="297"/>
    </location>
</feature>
<keyword evidence="3" id="KW-1003">Cell membrane</keyword>